<dbReference type="EMBL" id="CP007806">
    <property type="protein sequence ID" value="AIG24826.1"/>
    <property type="molecule type" value="Genomic_DNA"/>
</dbReference>
<evidence type="ECO:0000313" key="3">
    <source>
        <dbReference type="Proteomes" id="UP000005850"/>
    </source>
</evidence>
<dbReference type="HOGENOM" id="CLU_1500762_0_0_9"/>
<evidence type="ECO:0000256" key="1">
    <source>
        <dbReference type="SAM" id="SignalP"/>
    </source>
</evidence>
<name>A0A075R064_BRELA</name>
<organism evidence="2 3">
    <name type="scientific">Brevibacillus laterosporus LMG 15441</name>
    <dbReference type="NCBI Taxonomy" id="1042163"/>
    <lineage>
        <taxon>Bacteria</taxon>
        <taxon>Bacillati</taxon>
        <taxon>Bacillota</taxon>
        <taxon>Bacilli</taxon>
        <taxon>Bacillales</taxon>
        <taxon>Paenibacillaceae</taxon>
        <taxon>Brevibacillus</taxon>
    </lineage>
</organism>
<dbReference type="Proteomes" id="UP000005850">
    <property type="component" value="Chromosome"/>
</dbReference>
<accession>A0A075R064</accession>
<sequence>MKKRRWIVVSAIFLSVSAVVAGFTMMKAGAISGILPFLHKGEQATATSGTPTGNDADGAQIAGENVELFDSDQQKVVSHYSNSTLFQQEAQTILHSVSGRVQDISPQLEHCFILKIPVDPPIKVSVPKEKIKDQISRVFVVMPKNGQRKPWLILHNQREETILAEFTRDVNTIRELIKK</sequence>
<evidence type="ECO:0000313" key="2">
    <source>
        <dbReference type="EMBL" id="AIG24826.1"/>
    </source>
</evidence>
<keyword evidence="3" id="KW-1185">Reference proteome</keyword>
<dbReference type="KEGG" id="blr:BRLA_c004450"/>
<keyword evidence="1" id="KW-0732">Signal</keyword>
<gene>
    <name evidence="2" type="ORF">BRLA_c004450</name>
</gene>
<protein>
    <submittedName>
        <fullName evidence="2">Uncharacterized protein</fullName>
    </submittedName>
</protein>
<reference evidence="2 3" key="1">
    <citation type="journal article" date="2011" name="J. Bacteriol.">
        <title>Genome sequence of Brevibacillus laterosporus LMG 15441, a pathogen of invertebrates.</title>
        <authorList>
            <person name="Djukic M."/>
            <person name="Poehlein A."/>
            <person name="Thurmer A."/>
            <person name="Daniel R."/>
        </authorList>
    </citation>
    <scope>NUCLEOTIDE SEQUENCE [LARGE SCALE GENOMIC DNA]</scope>
    <source>
        <strain evidence="2 3">LMG 15441</strain>
    </source>
</reference>
<proteinExistence type="predicted"/>
<dbReference type="RefSeq" id="WP_003333515.1">
    <property type="nucleotide sequence ID" value="NZ_CP007806.1"/>
</dbReference>
<dbReference type="AlphaFoldDB" id="A0A075R064"/>
<feature type="chain" id="PRO_5005409442" evidence="1">
    <location>
        <begin position="22"/>
        <end position="179"/>
    </location>
</feature>
<feature type="signal peptide" evidence="1">
    <location>
        <begin position="1"/>
        <end position="21"/>
    </location>
</feature>